<organism evidence="2 3">
    <name type="scientific">Thermothelomyces thermophilus (strain ATCC 42464 / BCRC 31852 / DSM 1799)</name>
    <name type="common">Sporotrichum thermophile</name>
    <dbReference type="NCBI Taxonomy" id="573729"/>
    <lineage>
        <taxon>Eukaryota</taxon>
        <taxon>Fungi</taxon>
        <taxon>Dikarya</taxon>
        <taxon>Ascomycota</taxon>
        <taxon>Pezizomycotina</taxon>
        <taxon>Sordariomycetes</taxon>
        <taxon>Sordariomycetidae</taxon>
        <taxon>Sordariales</taxon>
        <taxon>Chaetomiaceae</taxon>
        <taxon>Thermothelomyces</taxon>
    </lineage>
</organism>
<evidence type="ECO:0000313" key="3">
    <source>
        <dbReference type="Proteomes" id="UP000007322"/>
    </source>
</evidence>
<accession>G2Q692</accession>
<dbReference type="EMBL" id="CP003002">
    <property type="protein sequence ID" value="AEO53862.1"/>
    <property type="molecule type" value="Genomic_DNA"/>
</dbReference>
<protein>
    <submittedName>
        <fullName evidence="2">Uncharacterized protein</fullName>
    </submittedName>
</protein>
<dbReference type="KEGG" id="mtm:MYCTH_2295743"/>
<evidence type="ECO:0000256" key="1">
    <source>
        <dbReference type="SAM" id="MobiDB-lite"/>
    </source>
</evidence>
<dbReference type="VEuPathDB" id="FungiDB:MYCTH_2295743"/>
<gene>
    <name evidence="2" type="ORF">MYCTH_2295743</name>
</gene>
<dbReference type="AlphaFoldDB" id="G2Q692"/>
<sequence length="89" mass="9654">MQSDEGSRRGSANPNPIAQGRGEDLSEESTAASSHRRAAAAPRLAVPPLPGPPPRDPPPTRPAESSLLLPEQRQYIVDWLHQTALPEDW</sequence>
<name>G2Q692_THET4</name>
<evidence type="ECO:0000313" key="2">
    <source>
        <dbReference type="EMBL" id="AEO53862.1"/>
    </source>
</evidence>
<feature type="compositionally biased region" description="Pro residues" evidence="1">
    <location>
        <begin position="45"/>
        <end position="61"/>
    </location>
</feature>
<feature type="region of interest" description="Disordered" evidence="1">
    <location>
        <begin position="1"/>
        <end position="68"/>
    </location>
</feature>
<dbReference type="GeneID" id="11505589"/>
<proteinExistence type="predicted"/>
<dbReference type="RefSeq" id="XP_003659107.1">
    <property type="nucleotide sequence ID" value="XM_003659059.1"/>
</dbReference>
<reference evidence="2 3" key="1">
    <citation type="journal article" date="2011" name="Nat. Biotechnol.">
        <title>Comparative genomic analysis of the thermophilic biomass-degrading fungi Myceliophthora thermophila and Thielavia terrestris.</title>
        <authorList>
            <person name="Berka R.M."/>
            <person name="Grigoriev I.V."/>
            <person name="Otillar R."/>
            <person name="Salamov A."/>
            <person name="Grimwood J."/>
            <person name="Reid I."/>
            <person name="Ishmael N."/>
            <person name="John T."/>
            <person name="Darmond C."/>
            <person name="Moisan M.-C."/>
            <person name="Henrissat B."/>
            <person name="Coutinho P.M."/>
            <person name="Lombard V."/>
            <person name="Natvig D.O."/>
            <person name="Lindquist E."/>
            <person name="Schmutz J."/>
            <person name="Lucas S."/>
            <person name="Harris P."/>
            <person name="Powlowski J."/>
            <person name="Bellemare A."/>
            <person name="Taylor D."/>
            <person name="Butler G."/>
            <person name="de Vries R.P."/>
            <person name="Allijn I.E."/>
            <person name="van den Brink J."/>
            <person name="Ushinsky S."/>
            <person name="Storms R."/>
            <person name="Powell A.J."/>
            <person name="Paulsen I.T."/>
            <person name="Elbourne L.D.H."/>
            <person name="Baker S.E."/>
            <person name="Magnuson J."/>
            <person name="LaBoissiere S."/>
            <person name="Clutterbuck A.J."/>
            <person name="Martinez D."/>
            <person name="Wogulis M."/>
            <person name="de Leon A.L."/>
            <person name="Rey M.W."/>
            <person name="Tsang A."/>
        </authorList>
    </citation>
    <scope>NUCLEOTIDE SEQUENCE [LARGE SCALE GENOMIC DNA]</scope>
    <source>
        <strain evidence="3">ATCC 42464 / BCRC 31852 / DSM 1799</strain>
    </source>
</reference>
<keyword evidence="3" id="KW-1185">Reference proteome</keyword>
<dbReference type="Proteomes" id="UP000007322">
    <property type="component" value="Chromosome 1"/>
</dbReference>
<dbReference type="InParanoid" id="G2Q692"/>
<dbReference type="HOGENOM" id="CLU_2456324_0_0_1"/>